<feature type="domain" description="Ribulose bisphosphate carboxylase large subunit ferrodoxin-like N-terminal" evidence="6">
    <location>
        <begin position="6"/>
        <end position="127"/>
    </location>
</feature>
<proteinExistence type="inferred from homology"/>
<dbReference type="PANTHER" id="PTHR42704:SF17">
    <property type="entry name" value="RIBULOSE BISPHOSPHATE CARBOXYLASE LARGE CHAIN"/>
    <property type="match status" value="1"/>
</dbReference>
<dbReference type="InterPro" id="IPR036376">
    <property type="entry name" value="RuBisCO_lsu_C_sf"/>
</dbReference>
<gene>
    <name evidence="7" type="ORF">AFM11_04970</name>
</gene>
<dbReference type="SUPFAM" id="SSF51649">
    <property type="entry name" value="RuBisCo, C-terminal domain"/>
    <property type="match status" value="1"/>
</dbReference>
<protein>
    <recommendedName>
        <fullName evidence="9">Ribulose 1,5-bisphosphate carboxylase</fullName>
    </recommendedName>
</protein>
<dbReference type="Gene3D" id="3.30.70.150">
    <property type="entry name" value="RuBisCO large subunit, N-terminal domain"/>
    <property type="match status" value="1"/>
</dbReference>
<comment type="similarity">
    <text evidence="4">Belongs to the RuBisCO large chain family.</text>
</comment>
<dbReference type="GO" id="GO:0000287">
    <property type="term" value="F:magnesium ion binding"/>
    <property type="evidence" value="ECO:0007669"/>
    <property type="project" value="InterPro"/>
</dbReference>
<dbReference type="SUPFAM" id="SSF54966">
    <property type="entry name" value="RuBisCO, large subunit, small (N-terminal) domain"/>
    <property type="match status" value="1"/>
</dbReference>
<dbReference type="GO" id="GO:0016984">
    <property type="term" value="F:ribulose-bisphosphate carboxylase activity"/>
    <property type="evidence" value="ECO:0007669"/>
    <property type="project" value="InterPro"/>
</dbReference>
<comment type="caution">
    <text evidence="7">The sequence shown here is derived from an EMBL/GenBank/DDBJ whole genome shotgun (WGS) entry which is preliminary data.</text>
</comment>
<evidence type="ECO:0000256" key="4">
    <source>
        <dbReference type="RuleBase" id="RU003834"/>
    </source>
</evidence>
<comment type="cofactor">
    <cofactor evidence="1">
        <name>Mg(2+)</name>
        <dbReference type="ChEBI" id="CHEBI:18420"/>
    </cofactor>
</comment>
<evidence type="ECO:0000256" key="3">
    <source>
        <dbReference type="ARBA" id="ARBA00022842"/>
    </source>
</evidence>
<dbReference type="SFLD" id="SFLDS00014">
    <property type="entry name" value="RuBisCO"/>
    <property type="match status" value="1"/>
</dbReference>
<evidence type="ECO:0000256" key="1">
    <source>
        <dbReference type="ARBA" id="ARBA00001946"/>
    </source>
</evidence>
<evidence type="ECO:0000313" key="7">
    <source>
        <dbReference type="EMBL" id="KWX25588.1"/>
    </source>
</evidence>
<dbReference type="GO" id="GO:0015977">
    <property type="term" value="P:carbon fixation"/>
    <property type="evidence" value="ECO:0007669"/>
    <property type="project" value="InterPro"/>
</dbReference>
<dbReference type="InterPro" id="IPR020878">
    <property type="entry name" value="RuBisCo_large_chain_AS"/>
</dbReference>
<sequence length="416" mass="44152">MLLNDTIVVTYRILSYLPLDQAAEAIAGEQTTGTFTKVAGETPELHRKHRAQILDMTPLEGDLGGPLPGARGRESGSLRGGLVRIGYPLANSGPSLTRMLAFVSGNLYELSELAGIKLLDIDFPEQFGAVYPPAPHGVAGTRRLVDRPRGVLLGTIVKPNIGLTGPDYYRVVRELGMAGLDFIKDDEVNADCPPSPLRQRVPHVIRALDEVESETGRRPLYAFNISDELDHMLDSASYVAEAGGKCAVVNTALVGIPALCAVRRQTDLVIHGHLAGFAAASRHPNLGMGYAAFQKLARFAGADHLHVGGFRSKFFIEDEETAANVEAVRTPLLGGRECLPVISSAQWAGTAPTTWQHTGTDDLLVLAGGGVLGHPGGAGAGARSMRQAWDAVTAGISLDEAAKEHRELAAALAHFG</sequence>
<dbReference type="AlphaFoldDB" id="A0A132PTC1"/>
<dbReference type="SFLD" id="SFLDG00301">
    <property type="entry name" value="RuBisCO-like_proteins"/>
    <property type="match status" value="1"/>
</dbReference>
<name>A0A132PTC1_9MYCO</name>
<dbReference type="InterPro" id="IPR036422">
    <property type="entry name" value="RuBisCO_lsu_N_sf"/>
</dbReference>
<dbReference type="Gene3D" id="3.20.20.110">
    <property type="entry name" value="Ribulose bisphosphate carboxylase, large subunit, C-terminal domain"/>
    <property type="match status" value="1"/>
</dbReference>
<dbReference type="Proteomes" id="UP000070612">
    <property type="component" value="Unassembled WGS sequence"/>
</dbReference>
<organism evidence="7 8">
    <name type="scientific">Mycolicibacterium wolinskyi</name>
    <dbReference type="NCBI Taxonomy" id="59750"/>
    <lineage>
        <taxon>Bacteria</taxon>
        <taxon>Bacillati</taxon>
        <taxon>Actinomycetota</taxon>
        <taxon>Actinomycetes</taxon>
        <taxon>Mycobacteriales</taxon>
        <taxon>Mycobacteriaceae</taxon>
        <taxon>Mycolicibacterium</taxon>
    </lineage>
</organism>
<dbReference type="PANTHER" id="PTHR42704">
    <property type="entry name" value="RIBULOSE BISPHOSPHATE CARBOXYLASE"/>
    <property type="match status" value="1"/>
</dbReference>
<dbReference type="Pfam" id="PF02788">
    <property type="entry name" value="RuBisCO_large_N"/>
    <property type="match status" value="1"/>
</dbReference>
<dbReference type="PROSITE" id="PS00157">
    <property type="entry name" value="RUBISCO_LARGE"/>
    <property type="match status" value="1"/>
</dbReference>
<evidence type="ECO:0000256" key="2">
    <source>
        <dbReference type="ARBA" id="ARBA00022723"/>
    </source>
</evidence>
<dbReference type="InterPro" id="IPR017443">
    <property type="entry name" value="RuBisCO_lsu_fd_N"/>
</dbReference>
<dbReference type="Pfam" id="PF00016">
    <property type="entry name" value="RuBisCO_large"/>
    <property type="match status" value="1"/>
</dbReference>
<dbReference type="EMBL" id="LGTW01000002">
    <property type="protein sequence ID" value="KWX25588.1"/>
    <property type="molecule type" value="Genomic_DNA"/>
</dbReference>
<keyword evidence="2" id="KW-0479">Metal-binding</keyword>
<reference evidence="7 8" key="1">
    <citation type="submission" date="2015-07" db="EMBL/GenBank/DDBJ databases">
        <title>A draft genome sequence of Mycobacterium wolinskyi.</title>
        <authorList>
            <person name="de Man T.J."/>
            <person name="Perry K.A."/>
            <person name="Coulliette A.D."/>
            <person name="Jensen B."/>
            <person name="Toney N.C."/>
            <person name="Limbago B.M."/>
            <person name="Noble-Wang J."/>
        </authorList>
    </citation>
    <scope>NUCLEOTIDE SEQUENCE [LARGE SCALE GENOMIC DNA]</scope>
    <source>
        <strain evidence="7 8">CDC_01</strain>
    </source>
</reference>
<feature type="domain" description="Ribulose bisphosphate carboxylase large subunit C-terminal" evidence="5">
    <location>
        <begin position="138"/>
        <end position="414"/>
    </location>
</feature>
<evidence type="ECO:0008006" key="9">
    <source>
        <dbReference type="Google" id="ProtNLM"/>
    </source>
</evidence>
<dbReference type="PATRIC" id="fig|59750.3.peg.2875"/>
<accession>A0A132PTC1</accession>
<evidence type="ECO:0000259" key="5">
    <source>
        <dbReference type="Pfam" id="PF00016"/>
    </source>
</evidence>
<keyword evidence="3" id="KW-0460">Magnesium</keyword>
<dbReference type="InterPro" id="IPR000685">
    <property type="entry name" value="RuBisCO_lsu_C"/>
</dbReference>
<evidence type="ECO:0000259" key="6">
    <source>
        <dbReference type="Pfam" id="PF02788"/>
    </source>
</evidence>
<keyword evidence="8" id="KW-1185">Reference proteome</keyword>
<dbReference type="InterPro" id="IPR033966">
    <property type="entry name" value="RuBisCO"/>
</dbReference>
<evidence type="ECO:0000313" key="8">
    <source>
        <dbReference type="Proteomes" id="UP000070612"/>
    </source>
</evidence>